<evidence type="ECO:0000259" key="10">
    <source>
        <dbReference type="PROSITE" id="PS50011"/>
    </source>
</evidence>
<dbReference type="PANTHER" id="PTHR43671:SF13">
    <property type="entry name" value="SERINE_THREONINE-PROTEIN KINASE NEK2"/>
    <property type="match status" value="1"/>
</dbReference>
<comment type="similarity">
    <text evidence="1">Belongs to the protein kinase superfamily. NEK Ser/Thr protein kinase family. NIMA subfamily.</text>
</comment>
<keyword evidence="12" id="KW-1185">Reference proteome</keyword>
<dbReference type="GO" id="GO:0005524">
    <property type="term" value="F:ATP binding"/>
    <property type="evidence" value="ECO:0007669"/>
    <property type="project" value="UniProtKB-UniRule"/>
</dbReference>
<feature type="binding site" evidence="7">
    <location>
        <position position="100"/>
    </location>
    <ligand>
        <name>ATP</name>
        <dbReference type="ChEBI" id="CHEBI:30616"/>
    </ligand>
</feature>
<evidence type="ECO:0000313" key="12">
    <source>
        <dbReference type="Proteomes" id="UP000268313"/>
    </source>
</evidence>
<evidence type="ECO:0000256" key="8">
    <source>
        <dbReference type="SAM" id="MobiDB-lite"/>
    </source>
</evidence>
<organism evidence="11 12">
    <name type="scientific">Corallococcus carmarthensis</name>
    <dbReference type="NCBI Taxonomy" id="2316728"/>
    <lineage>
        <taxon>Bacteria</taxon>
        <taxon>Pseudomonadati</taxon>
        <taxon>Myxococcota</taxon>
        <taxon>Myxococcia</taxon>
        <taxon>Myxococcales</taxon>
        <taxon>Cystobacterineae</taxon>
        <taxon>Myxococcaceae</taxon>
        <taxon>Corallococcus</taxon>
    </lineage>
</organism>
<evidence type="ECO:0000256" key="7">
    <source>
        <dbReference type="PROSITE-ProRule" id="PRU10141"/>
    </source>
</evidence>
<keyword evidence="4 7" id="KW-0547">Nucleotide-binding</keyword>
<keyword evidence="9" id="KW-0472">Membrane</keyword>
<keyword evidence="3" id="KW-0808">Transferase</keyword>
<keyword evidence="11" id="KW-0723">Serine/threonine-protein kinase</keyword>
<dbReference type="Gene3D" id="1.10.510.10">
    <property type="entry name" value="Transferase(Phosphotransferase) domain 1"/>
    <property type="match status" value="1"/>
</dbReference>
<feature type="region of interest" description="Disordered" evidence="8">
    <location>
        <begin position="466"/>
        <end position="511"/>
    </location>
</feature>
<dbReference type="GO" id="GO:0004674">
    <property type="term" value="F:protein serine/threonine kinase activity"/>
    <property type="evidence" value="ECO:0007669"/>
    <property type="project" value="UniProtKB-KW"/>
</dbReference>
<evidence type="ECO:0000256" key="1">
    <source>
        <dbReference type="ARBA" id="ARBA00010886"/>
    </source>
</evidence>
<feature type="transmembrane region" description="Helical" evidence="9">
    <location>
        <begin position="434"/>
        <end position="456"/>
    </location>
</feature>
<evidence type="ECO:0000256" key="6">
    <source>
        <dbReference type="ARBA" id="ARBA00022840"/>
    </source>
</evidence>
<dbReference type="InterPro" id="IPR017441">
    <property type="entry name" value="Protein_kinase_ATP_BS"/>
</dbReference>
<evidence type="ECO:0000256" key="9">
    <source>
        <dbReference type="SAM" id="Phobius"/>
    </source>
</evidence>
<dbReference type="PROSITE" id="PS00107">
    <property type="entry name" value="PROTEIN_KINASE_ATP"/>
    <property type="match status" value="1"/>
</dbReference>
<evidence type="ECO:0000256" key="5">
    <source>
        <dbReference type="ARBA" id="ARBA00022777"/>
    </source>
</evidence>
<dbReference type="InterPro" id="IPR050660">
    <property type="entry name" value="NEK_Ser/Thr_kinase"/>
</dbReference>
<name>A0A3A8K3B4_9BACT</name>
<evidence type="ECO:0000256" key="2">
    <source>
        <dbReference type="ARBA" id="ARBA00012513"/>
    </source>
</evidence>
<dbReference type="EC" id="2.7.11.1" evidence="2"/>
<evidence type="ECO:0000256" key="3">
    <source>
        <dbReference type="ARBA" id="ARBA00022679"/>
    </source>
</evidence>
<reference evidence="12" key="1">
    <citation type="submission" date="2018-09" db="EMBL/GenBank/DDBJ databases">
        <authorList>
            <person name="Livingstone P.G."/>
            <person name="Whitworth D.E."/>
        </authorList>
    </citation>
    <scope>NUCLEOTIDE SEQUENCE [LARGE SCALE GENOMIC DNA]</scope>
    <source>
        <strain evidence="12">CA043D</strain>
    </source>
</reference>
<sequence>MAHAEGPGAAGSLRAGSLESGRQSLRAMERTVPVSSESPELGLRHAEAVLGRVLLSAEWLLPGTQVGRWEVMARLGAGGYGTTYSVRRVGRSRGRLYALKLSRRPGERWFAREAELLTRVRHRSVVRLISHGVWRLGPVEHPYLVMEYVEGESLYVWALARNPTARQMTNVLVQVLEALAAAHRHGALHRDFKGDNVLITPDGRVKVLDWGAGWYAGAPPLTATARLPPGSPRYYSPQLFMWRVLSERRPGAASPYTYCVADELYAVGVTFYRLLTDQYPAAQWGAPREVSAPHGLRAVRDLNPHVTEGLSDAVMRMLAFEPERRPESMALLAGELRQRLADGGPGWDAPLFDWRERTASGSRTTVEADEVRGPVMPGQEIALRDARARHLEDSLRLRGARELRRRDPAKVAAAEARSIPALQGRVRRGRSHPLVWGALAVMLVGPLVAGLTVWSLRRTLAREGSPLAVSQERVVQQMASRSGPEEARRSSTGTSPPVPFPQEKEAMTPHSPQQAAVIPMPARSSTLKRCSAAVGAAVLTACTGAQVRPDASRCPAGSLDAMRKLSLNKGGSGSVYTDITRPGRGSEELIVHDGPIVSLVIEQYGDLPVGTRLYGRLWTGEGRVTGRYTKAELPDGRIYPVCFVYGNFDGLEWNEGSKPGAVRMPRTFAYTVVNSFP</sequence>
<keyword evidence="9" id="KW-0812">Transmembrane</keyword>
<accession>A0A3A8K3B4</accession>
<evidence type="ECO:0000256" key="4">
    <source>
        <dbReference type="ARBA" id="ARBA00022741"/>
    </source>
</evidence>
<dbReference type="Proteomes" id="UP000268313">
    <property type="component" value="Unassembled WGS sequence"/>
</dbReference>
<dbReference type="AlphaFoldDB" id="A0A3A8K3B4"/>
<keyword evidence="6 7" id="KW-0067">ATP-binding</keyword>
<proteinExistence type="inferred from homology"/>
<keyword evidence="9" id="KW-1133">Transmembrane helix</keyword>
<protein>
    <recommendedName>
        <fullName evidence="2">non-specific serine/threonine protein kinase</fullName>
        <ecNumber evidence="2">2.7.11.1</ecNumber>
    </recommendedName>
</protein>
<dbReference type="Pfam" id="PF00069">
    <property type="entry name" value="Pkinase"/>
    <property type="match status" value="1"/>
</dbReference>
<dbReference type="InterPro" id="IPR011009">
    <property type="entry name" value="Kinase-like_dom_sf"/>
</dbReference>
<dbReference type="SUPFAM" id="SSF56112">
    <property type="entry name" value="Protein kinase-like (PK-like)"/>
    <property type="match status" value="1"/>
</dbReference>
<dbReference type="CDD" id="cd14014">
    <property type="entry name" value="STKc_PknB_like"/>
    <property type="match status" value="1"/>
</dbReference>
<feature type="domain" description="Protein kinase" evidence="10">
    <location>
        <begin position="69"/>
        <end position="340"/>
    </location>
</feature>
<evidence type="ECO:0000313" key="11">
    <source>
        <dbReference type="EMBL" id="RKH02778.1"/>
    </source>
</evidence>
<gene>
    <name evidence="11" type="ORF">D7X32_15820</name>
</gene>
<dbReference type="PANTHER" id="PTHR43671">
    <property type="entry name" value="SERINE/THREONINE-PROTEIN KINASE NEK"/>
    <property type="match status" value="1"/>
</dbReference>
<comment type="caution">
    <text evidence="11">The sequence shown here is derived from an EMBL/GenBank/DDBJ whole genome shotgun (WGS) entry which is preliminary data.</text>
</comment>
<keyword evidence="5 11" id="KW-0418">Kinase</keyword>
<dbReference type="InterPro" id="IPR000719">
    <property type="entry name" value="Prot_kinase_dom"/>
</dbReference>
<dbReference type="EMBL" id="RAWE01000049">
    <property type="protein sequence ID" value="RKH02778.1"/>
    <property type="molecule type" value="Genomic_DNA"/>
</dbReference>
<dbReference type="PROSITE" id="PS50011">
    <property type="entry name" value="PROTEIN_KINASE_DOM"/>
    <property type="match status" value="1"/>
</dbReference>
<dbReference type="Gene3D" id="3.30.200.20">
    <property type="entry name" value="Phosphorylase Kinase, domain 1"/>
    <property type="match status" value="1"/>
</dbReference>